<sequence length="59" mass="6463">MKVSLLFGCMTARGDELFELTDALLCADEPVTSPGARRPDPPLRPCAERGAPFVRRFAL</sequence>
<accession>A0A2N8NU78</accession>
<comment type="caution">
    <text evidence="1">The sequence shown here is derived from an EMBL/GenBank/DDBJ whole genome shotgun (WGS) entry which is preliminary data.</text>
</comment>
<name>A0A2N8NU78_STREU</name>
<gene>
    <name evidence="1" type="ORF">AF335_16960</name>
</gene>
<keyword evidence="2" id="KW-1185">Reference proteome</keyword>
<dbReference type="Proteomes" id="UP000235945">
    <property type="component" value="Unassembled WGS sequence"/>
</dbReference>
<evidence type="ECO:0000313" key="1">
    <source>
        <dbReference type="EMBL" id="PNE32314.1"/>
    </source>
</evidence>
<reference evidence="2" key="1">
    <citation type="submission" date="2015-07" db="EMBL/GenBank/DDBJ databases">
        <authorList>
            <person name="Graham D.E."/>
            <person name="Giannone R.J."/>
            <person name="Gulvik C.A."/>
            <person name="Hettich R.L."/>
            <person name="Klingeman D.M."/>
            <person name="Mahan K.M."/>
            <person name="Parry R.J."/>
            <person name="Spain J.C."/>
        </authorList>
    </citation>
    <scope>NUCLEOTIDE SEQUENCE [LARGE SCALE GENOMIC DNA]</scope>
    <source>
        <strain evidence="2">ATCC 27428</strain>
    </source>
</reference>
<evidence type="ECO:0000313" key="2">
    <source>
        <dbReference type="Proteomes" id="UP000235945"/>
    </source>
</evidence>
<organism evidence="1 2">
    <name type="scientific">Streptomyces eurocidicus</name>
    <name type="common">Streptoverticillium eurocidicus</name>
    <dbReference type="NCBI Taxonomy" id="66423"/>
    <lineage>
        <taxon>Bacteria</taxon>
        <taxon>Bacillati</taxon>
        <taxon>Actinomycetota</taxon>
        <taxon>Actinomycetes</taxon>
        <taxon>Kitasatosporales</taxon>
        <taxon>Streptomycetaceae</taxon>
        <taxon>Streptomyces</taxon>
    </lineage>
</organism>
<dbReference type="EMBL" id="LGUI01000005">
    <property type="protein sequence ID" value="PNE32314.1"/>
    <property type="molecule type" value="Genomic_DNA"/>
</dbReference>
<dbReference type="OrthoDB" id="3339508at2"/>
<protein>
    <submittedName>
        <fullName evidence="1">Uncharacterized protein</fullName>
    </submittedName>
</protein>
<proteinExistence type="predicted"/>
<dbReference type="AlphaFoldDB" id="A0A2N8NU78"/>